<reference evidence="1 2" key="1">
    <citation type="submission" date="2013-01" db="EMBL/GenBank/DDBJ databases">
        <authorList>
            <person name="Harkins D.M."/>
            <person name="Durkin A.S."/>
            <person name="Brinkac L.M."/>
            <person name="Haft D.H."/>
            <person name="Selengut J.D."/>
            <person name="Sanka R."/>
            <person name="DePew J."/>
            <person name="Purushe J."/>
            <person name="Galloway R.L."/>
            <person name="Vinetz J.M."/>
            <person name="Sutton G.G."/>
            <person name="Nierman W.C."/>
            <person name="Fouts D.E."/>
        </authorList>
    </citation>
    <scope>NUCLEOTIDE SEQUENCE [LARGE SCALE GENOMIC DNA]</scope>
    <source>
        <strain evidence="1 2">Sponselee CDC</strain>
    </source>
</reference>
<comment type="caution">
    <text evidence="1">The sequence shown here is derived from an EMBL/GenBank/DDBJ whole genome shotgun (WGS) entry which is preliminary data.</text>
</comment>
<protein>
    <submittedName>
        <fullName evidence="1">Uncharacterized protein</fullName>
    </submittedName>
</protein>
<organism evidence="1 2">
    <name type="scientific">Leptospira borgpetersenii serovar Hardjo-bovis str. Sponselee</name>
    <dbReference type="NCBI Taxonomy" id="1303729"/>
    <lineage>
        <taxon>Bacteria</taxon>
        <taxon>Pseudomonadati</taxon>
        <taxon>Spirochaetota</taxon>
        <taxon>Spirochaetia</taxon>
        <taxon>Leptospirales</taxon>
        <taxon>Leptospiraceae</taxon>
        <taxon>Leptospira</taxon>
    </lineage>
</organism>
<accession>M6BP38</accession>
<evidence type="ECO:0000313" key="2">
    <source>
        <dbReference type="Proteomes" id="UP000011873"/>
    </source>
</evidence>
<name>M6BP38_LEPBO</name>
<dbReference type="AlphaFoldDB" id="M6BP38"/>
<dbReference type="Proteomes" id="UP000011873">
    <property type="component" value="Unassembled WGS sequence"/>
</dbReference>
<sequence>MCSIFIFLFKSPSQNLKKNISQRSGKFLKNVRVPTETVVLKVFSLRLKL</sequence>
<evidence type="ECO:0000313" key="1">
    <source>
        <dbReference type="EMBL" id="EMJ78113.1"/>
    </source>
</evidence>
<proteinExistence type="predicted"/>
<gene>
    <name evidence="1" type="ORF">LEP1GSC016_2905</name>
</gene>
<dbReference type="EMBL" id="ANMU01000166">
    <property type="protein sequence ID" value="EMJ78113.1"/>
    <property type="molecule type" value="Genomic_DNA"/>
</dbReference>